<keyword evidence="3" id="KW-1185">Reference proteome</keyword>
<dbReference type="Proteomes" id="UP000273083">
    <property type="component" value="Unassembled WGS sequence"/>
</dbReference>
<dbReference type="EMBL" id="RJVG01000010">
    <property type="protein sequence ID" value="ROR25677.1"/>
    <property type="molecule type" value="Genomic_DNA"/>
</dbReference>
<feature type="transmembrane region" description="Helical" evidence="1">
    <location>
        <begin position="20"/>
        <end position="36"/>
    </location>
</feature>
<dbReference type="PIRSF" id="PIRSF027391">
    <property type="entry name" value="Hpre_diP_synt_I"/>
    <property type="match status" value="1"/>
</dbReference>
<reference evidence="2 3" key="1">
    <citation type="submission" date="2018-11" db="EMBL/GenBank/DDBJ databases">
        <title>Genomic Encyclopedia of Type Strains, Phase IV (KMG-IV): sequencing the most valuable type-strain genomes for metagenomic binning, comparative biology and taxonomic classification.</title>
        <authorList>
            <person name="Goeker M."/>
        </authorList>
    </citation>
    <scope>NUCLEOTIDE SEQUENCE [LARGE SCALE GENOMIC DNA]</scope>
    <source>
        <strain evidence="2 3">DSM 26537</strain>
    </source>
</reference>
<sequence length="181" mass="19546">MGNKNMEDKSLININRTKGLVLTGLLFAIAIVLSIIENSLPSIVIGVSGVKLGLSNIAVMYTLFFLTKQQAFIVAILKSSFVFMTRGVIAGALSLSGGILSLIVMIILMLIFKKKISYLIISIFGAVFHNVGQLFAVSLIFTSIYIWAYLPVLLFAGVLAGIATSTLLKFILPAFEKLGLK</sequence>
<keyword evidence="1" id="KW-1133">Transmembrane helix</keyword>
<accession>A0A3N1XLS6</accession>
<keyword evidence="1" id="KW-0812">Transmembrane</keyword>
<keyword evidence="1" id="KW-0472">Membrane</keyword>
<dbReference type="RefSeq" id="WP_243115378.1">
    <property type="nucleotide sequence ID" value="NZ_RJVG01000010.1"/>
</dbReference>
<evidence type="ECO:0000256" key="1">
    <source>
        <dbReference type="SAM" id="Phobius"/>
    </source>
</evidence>
<feature type="transmembrane region" description="Helical" evidence="1">
    <location>
        <begin position="152"/>
        <end position="172"/>
    </location>
</feature>
<evidence type="ECO:0000313" key="2">
    <source>
        <dbReference type="EMBL" id="ROR25677.1"/>
    </source>
</evidence>
<comment type="caution">
    <text evidence="2">The sequence shown here is derived from an EMBL/GenBank/DDBJ whole genome shotgun (WGS) entry which is preliminary data.</text>
</comment>
<organism evidence="2 3">
    <name type="scientific">Mobilisporobacter senegalensis</name>
    <dbReference type="NCBI Taxonomy" id="1329262"/>
    <lineage>
        <taxon>Bacteria</taxon>
        <taxon>Bacillati</taxon>
        <taxon>Bacillota</taxon>
        <taxon>Clostridia</taxon>
        <taxon>Lachnospirales</taxon>
        <taxon>Lachnospiraceae</taxon>
        <taxon>Mobilisporobacter</taxon>
    </lineage>
</organism>
<protein>
    <submittedName>
        <fullName evidence="2">Heptaprenyl diphosphate synthase</fullName>
    </submittedName>
</protein>
<feature type="transmembrane region" description="Helical" evidence="1">
    <location>
        <begin position="42"/>
        <end position="64"/>
    </location>
</feature>
<name>A0A3N1XLS6_9FIRM</name>
<dbReference type="InterPro" id="IPR014535">
    <property type="entry name" value="Hpre_diP_synt_I"/>
</dbReference>
<dbReference type="Pfam" id="PF07456">
    <property type="entry name" value="Hpre_diP_synt_I"/>
    <property type="match status" value="1"/>
</dbReference>
<proteinExistence type="predicted"/>
<feature type="transmembrane region" description="Helical" evidence="1">
    <location>
        <begin position="119"/>
        <end position="146"/>
    </location>
</feature>
<evidence type="ECO:0000313" key="3">
    <source>
        <dbReference type="Proteomes" id="UP000273083"/>
    </source>
</evidence>
<gene>
    <name evidence="2" type="ORF">EDD66_11033</name>
</gene>
<dbReference type="Gene3D" id="1.10.1760.20">
    <property type="match status" value="1"/>
</dbReference>
<feature type="transmembrane region" description="Helical" evidence="1">
    <location>
        <begin position="95"/>
        <end position="112"/>
    </location>
</feature>
<dbReference type="InterPro" id="IPR010898">
    <property type="entry name" value="Hpre_diP_synth_I"/>
</dbReference>
<dbReference type="AlphaFoldDB" id="A0A3N1XLS6"/>